<keyword evidence="5" id="KW-0687">Ribonucleoprotein</keyword>
<keyword evidence="3" id="KW-0689">Ribosomal protein</keyword>
<organism evidence="7 8">
    <name type="scientific">Cimex lectularius</name>
    <name type="common">Bed bug</name>
    <name type="synonym">Acanthia lectularia</name>
    <dbReference type="NCBI Taxonomy" id="79782"/>
    <lineage>
        <taxon>Eukaryota</taxon>
        <taxon>Metazoa</taxon>
        <taxon>Ecdysozoa</taxon>
        <taxon>Arthropoda</taxon>
        <taxon>Hexapoda</taxon>
        <taxon>Insecta</taxon>
        <taxon>Pterygota</taxon>
        <taxon>Neoptera</taxon>
        <taxon>Paraneoptera</taxon>
        <taxon>Hemiptera</taxon>
        <taxon>Heteroptera</taxon>
        <taxon>Panheteroptera</taxon>
        <taxon>Cimicomorpha</taxon>
        <taxon>Cimicidae</taxon>
        <taxon>Cimex</taxon>
    </lineage>
</organism>
<evidence type="ECO:0000256" key="5">
    <source>
        <dbReference type="ARBA" id="ARBA00023274"/>
    </source>
</evidence>
<evidence type="ECO:0000256" key="2">
    <source>
        <dbReference type="ARBA" id="ARBA00008970"/>
    </source>
</evidence>
<reference evidence="7" key="1">
    <citation type="submission" date="2022-01" db="UniProtKB">
        <authorList>
            <consortium name="EnsemblMetazoa"/>
        </authorList>
    </citation>
    <scope>IDENTIFICATION</scope>
</reference>
<evidence type="ECO:0000256" key="6">
    <source>
        <dbReference type="ARBA" id="ARBA00035132"/>
    </source>
</evidence>
<dbReference type="OMA" id="PRHMETH"/>
<dbReference type="GO" id="GO:0005840">
    <property type="term" value="C:ribosome"/>
    <property type="evidence" value="ECO:0007669"/>
    <property type="project" value="UniProtKB-KW"/>
</dbReference>
<evidence type="ECO:0000313" key="8">
    <source>
        <dbReference type="Proteomes" id="UP000494040"/>
    </source>
</evidence>
<proteinExistence type="inferred from homology"/>
<evidence type="ECO:0000313" key="7">
    <source>
        <dbReference type="EnsemblMetazoa" id="XP_014255226.1"/>
    </source>
</evidence>
<dbReference type="InterPro" id="IPR013219">
    <property type="entry name" value="Ribosomal_mS33"/>
</dbReference>
<dbReference type="Proteomes" id="UP000494040">
    <property type="component" value="Unassembled WGS sequence"/>
</dbReference>
<name>A0A8I6RZ82_CIMLE</name>
<evidence type="ECO:0000256" key="4">
    <source>
        <dbReference type="ARBA" id="ARBA00023128"/>
    </source>
</evidence>
<sequence length="109" mass="13315">MSRQVKLMQLTTNYSKKMNQLKNRIFGDLVRPTSITSMKVVNLMSEMPVHKNPEKTVEYYPRHLETHALMTKLRDYGLYRDEHKDFQEEMTRLRELRGKRIWWKENNKK</sequence>
<protein>
    <recommendedName>
        <fullName evidence="6">Small ribosomal subunit protein mS33</fullName>
    </recommendedName>
</protein>
<dbReference type="GO" id="GO:1990904">
    <property type="term" value="C:ribonucleoprotein complex"/>
    <property type="evidence" value="ECO:0007669"/>
    <property type="project" value="UniProtKB-KW"/>
</dbReference>
<dbReference type="AlphaFoldDB" id="A0A8I6RZ82"/>
<comment type="similarity">
    <text evidence="2">Belongs to the mitochondrion-specific ribosomal protein mS33 family.</text>
</comment>
<comment type="subcellular location">
    <subcellularLocation>
        <location evidence="1">Mitochondrion</location>
    </subcellularLocation>
</comment>
<dbReference type="PANTHER" id="PTHR13362">
    <property type="entry name" value="MITOCHONDRIAL RIBOSOMAL PROTEIN S33"/>
    <property type="match status" value="1"/>
</dbReference>
<dbReference type="KEGG" id="clec:106669895"/>
<accession>A0A8I6RZ82</accession>
<dbReference type="PANTHER" id="PTHR13362:SF2">
    <property type="entry name" value="SMALL RIBOSOMAL SUBUNIT PROTEIN MS33"/>
    <property type="match status" value="1"/>
</dbReference>
<dbReference type="OrthoDB" id="5980584at2759"/>
<dbReference type="Pfam" id="PF08293">
    <property type="entry name" value="MRP-S33"/>
    <property type="match status" value="1"/>
</dbReference>
<keyword evidence="8" id="KW-1185">Reference proteome</keyword>
<gene>
    <name evidence="7" type="primary">106669895</name>
</gene>
<dbReference type="EnsemblMetazoa" id="XM_014399740.2">
    <property type="protein sequence ID" value="XP_014255226.1"/>
    <property type="gene ID" value="LOC106669895"/>
</dbReference>
<evidence type="ECO:0000256" key="1">
    <source>
        <dbReference type="ARBA" id="ARBA00004173"/>
    </source>
</evidence>
<dbReference type="GO" id="GO:0005739">
    <property type="term" value="C:mitochondrion"/>
    <property type="evidence" value="ECO:0007669"/>
    <property type="project" value="UniProtKB-SubCell"/>
</dbReference>
<evidence type="ECO:0000256" key="3">
    <source>
        <dbReference type="ARBA" id="ARBA00022980"/>
    </source>
</evidence>
<keyword evidence="4" id="KW-0496">Mitochondrion</keyword>